<evidence type="ECO:0000313" key="1">
    <source>
        <dbReference type="EMBL" id="MBP1876034.1"/>
    </source>
</evidence>
<accession>A0ACC5T524</accession>
<gene>
    <name evidence="1" type="ORF">J2Z19_005783</name>
</gene>
<keyword evidence="1" id="KW-0067">ATP-binding</keyword>
<protein>
    <submittedName>
        <fullName evidence="1">NitT/TauT family transport system ATP-binding protein</fullName>
    </submittedName>
</protein>
<proteinExistence type="predicted"/>
<organism evidence="1 2">
    <name type="scientific">Ensifer adhaerens</name>
    <name type="common">Sinorhizobium morelense</name>
    <dbReference type="NCBI Taxonomy" id="106592"/>
    <lineage>
        <taxon>Bacteria</taxon>
        <taxon>Pseudomonadati</taxon>
        <taxon>Pseudomonadota</taxon>
        <taxon>Alphaproteobacteria</taxon>
        <taxon>Hyphomicrobiales</taxon>
        <taxon>Rhizobiaceae</taxon>
        <taxon>Sinorhizobium/Ensifer group</taxon>
        <taxon>Ensifer</taxon>
    </lineage>
</organism>
<reference evidence="1" key="1">
    <citation type="submission" date="2021-03" db="EMBL/GenBank/DDBJ databases">
        <title>Genomic Encyclopedia of Type Strains, Phase IV (KMG-IV): sequencing the most valuable type-strain genomes for metagenomic binning, comparative biology and taxonomic classification.</title>
        <authorList>
            <person name="Goeker M."/>
        </authorList>
    </citation>
    <scope>NUCLEOTIDE SEQUENCE</scope>
    <source>
        <strain evidence="1">DSM 18131</strain>
    </source>
</reference>
<dbReference type="Proteomes" id="UP000823773">
    <property type="component" value="Unassembled WGS sequence"/>
</dbReference>
<sequence>MKLTMSRVGHAFLGRTVFENFDLSIDGGEIVGLLGPSGCGKTTLLQIAAGIVEPAKGRVVRTYRRHAVVFQEPRLLPWLTLLDNIAYGLAADGVRLSERRKRAGEFALGVGLRETDFGKYPSELSGGMRQRAGVARALAVSPDMMFLDEPFSAVDVGLRRLLQDQIMTAARQQGFGALFVTHDLAEALRICDRLLVLSARDGSVLTHKTIEGRPGERSDLEIFHRLTQWTQDRDFAELFSAEERST</sequence>
<evidence type="ECO:0000313" key="2">
    <source>
        <dbReference type="Proteomes" id="UP000823773"/>
    </source>
</evidence>
<name>A0ACC5T524_ENSAD</name>
<keyword evidence="1" id="KW-0547">Nucleotide-binding</keyword>
<comment type="caution">
    <text evidence="1">The sequence shown here is derived from an EMBL/GenBank/DDBJ whole genome shotgun (WGS) entry which is preliminary data.</text>
</comment>
<keyword evidence="2" id="KW-1185">Reference proteome</keyword>
<dbReference type="EMBL" id="JAGGJR010000014">
    <property type="protein sequence ID" value="MBP1876034.1"/>
    <property type="molecule type" value="Genomic_DNA"/>
</dbReference>